<comment type="caution">
    <text evidence="1">The sequence shown here is derived from an EMBL/GenBank/DDBJ whole genome shotgun (WGS) entry which is preliminary data.</text>
</comment>
<protein>
    <submittedName>
        <fullName evidence="1">Uncharacterized protein</fullName>
    </submittedName>
</protein>
<dbReference type="STRING" id="1050202.GCA_000384035_02829"/>
<dbReference type="InParanoid" id="A0A2T0GUA7"/>
<organism evidence="1 2">
    <name type="scientific">Actinopolyspora mortivallis</name>
    <dbReference type="NCBI Taxonomy" id="33906"/>
    <lineage>
        <taxon>Bacteria</taxon>
        <taxon>Bacillati</taxon>
        <taxon>Actinomycetota</taxon>
        <taxon>Actinomycetes</taxon>
        <taxon>Actinopolysporales</taxon>
        <taxon>Actinopolysporaceae</taxon>
        <taxon>Actinopolyspora</taxon>
    </lineage>
</organism>
<name>A0A2T0GUA7_ACTMO</name>
<evidence type="ECO:0000313" key="1">
    <source>
        <dbReference type="EMBL" id="PRW62681.1"/>
    </source>
</evidence>
<dbReference type="AlphaFoldDB" id="A0A2T0GUA7"/>
<gene>
    <name evidence="1" type="ORF">CEP50_14320</name>
</gene>
<proteinExistence type="predicted"/>
<dbReference type="RefSeq" id="WP_106114458.1">
    <property type="nucleotide sequence ID" value="NZ_PVSR01000027.1"/>
</dbReference>
<dbReference type="EMBL" id="PVSR01000027">
    <property type="protein sequence ID" value="PRW62681.1"/>
    <property type="molecule type" value="Genomic_DNA"/>
</dbReference>
<reference evidence="1 2" key="1">
    <citation type="submission" date="2018-03" db="EMBL/GenBank/DDBJ databases">
        <title>Actinopolyspora mortivallis from Sahara, screening for active biomolecules.</title>
        <authorList>
            <person name="Selama O."/>
            <person name="Wellington E.M.H."/>
            <person name="Hacene H."/>
        </authorList>
    </citation>
    <scope>NUCLEOTIDE SEQUENCE [LARGE SCALE GENOMIC DNA]</scope>
    <source>
        <strain evidence="1 2">M5A</strain>
    </source>
</reference>
<accession>A0A2T0GUA7</accession>
<keyword evidence="2" id="KW-1185">Reference proteome</keyword>
<dbReference type="SUPFAM" id="SSF158997">
    <property type="entry name" value="Trm112p-like"/>
    <property type="match status" value="1"/>
</dbReference>
<evidence type="ECO:0000313" key="2">
    <source>
        <dbReference type="Proteomes" id="UP000239352"/>
    </source>
</evidence>
<dbReference type="Gene3D" id="2.20.25.10">
    <property type="match status" value="1"/>
</dbReference>
<dbReference type="Proteomes" id="UP000239352">
    <property type="component" value="Unassembled WGS sequence"/>
</dbReference>
<dbReference type="InterPro" id="IPR005651">
    <property type="entry name" value="Trm112-like"/>
</dbReference>
<dbReference type="Pfam" id="PF03966">
    <property type="entry name" value="Trm112p"/>
    <property type="match status" value="1"/>
</dbReference>
<sequence>MSIAMDPRLREILVCPCPRNAPLRDGLPTDPDAEYLTCESCGRSFPVRDGIPVLLLQEAIGGSEADTPSEGPGKG</sequence>